<dbReference type="Gene3D" id="3.30.160.60">
    <property type="entry name" value="Classic Zinc Finger"/>
    <property type="match status" value="2"/>
</dbReference>
<keyword evidence="2" id="KW-0479">Metal-binding</keyword>
<keyword evidence="7" id="KW-0238">DNA-binding</keyword>
<dbReference type="AlphaFoldDB" id="A0AAN7V6P8"/>
<evidence type="ECO:0000256" key="3">
    <source>
        <dbReference type="ARBA" id="ARBA00022737"/>
    </source>
</evidence>
<evidence type="ECO:0000313" key="14">
    <source>
        <dbReference type="EMBL" id="KAK5641203.1"/>
    </source>
</evidence>
<keyword evidence="5" id="KW-0862">Zinc</keyword>
<keyword evidence="12" id="KW-0472">Membrane</keyword>
<organism evidence="14 15">
    <name type="scientific">Pyrocoelia pectoralis</name>
    <dbReference type="NCBI Taxonomy" id="417401"/>
    <lineage>
        <taxon>Eukaryota</taxon>
        <taxon>Metazoa</taxon>
        <taxon>Ecdysozoa</taxon>
        <taxon>Arthropoda</taxon>
        <taxon>Hexapoda</taxon>
        <taxon>Insecta</taxon>
        <taxon>Pterygota</taxon>
        <taxon>Neoptera</taxon>
        <taxon>Endopterygota</taxon>
        <taxon>Coleoptera</taxon>
        <taxon>Polyphaga</taxon>
        <taxon>Elateriformia</taxon>
        <taxon>Elateroidea</taxon>
        <taxon>Lampyridae</taxon>
        <taxon>Lampyrinae</taxon>
        <taxon>Pyrocoelia</taxon>
    </lineage>
</organism>
<dbReference type="InterPro" id="IPR012934">
    <property type="entry name" value="Znf_AD"/>
</dbReference>
<dbReference type="PROSITE" id="PS50157">
    <property type="entry name" value="ZINC_FINGER_C2H2_2"/>
    <property type="match status" value="3"/>
</dbReference>
<evidence type="ECO:0000259" key="13">
    <source>
        <dbReference type="PROSITE" id="PS50157"/>
    </source>
</evidence>
<reference evidence="14 15" key="1">
    <citation type="journal article" date="2024" name="Insects">
        <title>An Improved Chromosome-Level Genome Assembly of the Firefly Pyrocoelia pectoralis.</title>
        <authorList>
            <person name="Fu X."/>
            <person name="Meyer-Rochow V.B."/>
            <person name="Ballantyne L."/>
            <person name="Zhu X."/>
        </authorList>
    </citation>
    <scope>NUCLEOTIDE SEQUENCE [LARGE SCALE GENOMIC DNA]</scope>
    <source>
        <strain evidence="14">XCY_ONT2</strain>
    </source>
</reference>
<dbReference type="SMART" id="SM00355">
    <property type="entry name" value="ZnF_C2H2"/>
    <property type="match status" value="4"/>
</dbReference>
<proteinExistence type="predicted"/>
<feature type="domain" description="C2H2-type" evidence="13">
    <location>
        <begin position="272"/>
        <end position="299"/>
    </location>
</feature>
<comment type="caution">
    <text evidence="14">The sequence shown here is derived from an EMBL/GenBank/DDBJ whole genome shotgun (WGS) entry which is preliminary data.</text>
</comment>
<evidence type="ECO:0000256" key="5">
    <source>
        <dbReference type="ARBA" id="ARBA00022833"/>
    </source>
</evidence>
<dbReference type="SUPFAM" id="SSF57667">
    <property type="entry name" value="beta-beta-alpha zinc fingers"/>
    <property type="match status" value="2"/>
</dbReference>
<evidence type="ECO:0000256" key="1">
    <source>
        <dbReference type="ARBA" id="ARBA00004123"/>
    </source>
</evidence>
<evidence type="ECO:0000313" key="15">
    <source>
        <dbReference type="Proteomes" id="UP001329430"/>
    </source>
</evidence>
<feature type="domain" description="C2H2-type" evidence="13">
    <location>
        <begin position="378"/>
        <end position="406"/>
    </location>
</feature>
<keyword evidence="8" id="KW-0804">Transcription</keyword>
<evidence type="ECO:0000256" key="2">
    <source>
        <dbReference type="ARBA" id="ARBA00022723"/>
    </source>
</evidence>
<dbReference type="SMART" id="SM00868">
    <property type="entry name" value="zf-AD"/>
    <property type="match status" value="1"/>
</dbReference>
<keyword evidence="12" id="KW-0812">Transmembrane</keyword>
<feature type="domain" description="C2H2-type" evidence="13">
    <location>
        <begin position="244"/>
        <end position="271"/>
    </location>
</feature>
<dbReference type="GO" id="GO:0008270">
    <property type="term" value="F:zinc ion binding"/>
    <property type="evidence" value="ECO:0007669"/>
    <property type="project" value="UniProtKB-KW"/>
</dbReference>
<dbReference type="GO" id="GO:0000981">
    <property type="term" value="F:DNA-binding transcription factor activity, RNA polymerase II-specific"/>
    <property type="evidence" value="ECO:0007669"/>
    <property type="project" value="TreeGrafter"/>
</dbReference>
<protein>
    <recommendedName>
        <fullName evidence="13">C2H2-type domain-containing protein</fullName>
    </recommendedName>
</protein>
<keyword evidence="6" id="KW-0805">Transcription regulation</keyword>
<dbReference type="Pfam" id="PF00096">
    <property type="entry name" value="zf-C2H2"/>
    <property type="match status" value="1"/>
</dbReference>
<dbReference type="EMBL" id="JAVRBK010000007">
    <property type="protein sequence ID" value="KAK5641203.1"/>
    <property type="molecule type" value="Genomic_DNA"/>
</dbReference>
<keyword evidence="4 10" id="KW-0863">Zinc-finger</keyword>
<dbReference type="PANTHER" id="PTHR24384:SF189">
    <property type="entry name" value="C2H2-TYPE DOMAIN-CONTAINING PROTEIN-RELATED"/>
    <property type="match status" value="1"/>
</dbReference>
<name>A0AAN7V6P8_9COLE</name>
<dbReference type="GO" id="GO:0005634">
    <property type="term" value="C:nucleus"/>
    <property type="evidence" value="ECO:0007669"/>
    <property type="project" value="UniProtKB-SubCell"/>
</dbReference>
<dbReference type="InterPro" id="IPR013087">
    <property type="entry name" value="Znf_C2H2_type"/>
</dbReference>
<dbReference type="PROSITE" id="PS00028">
    <property type="entry name" value="ZINC_FINGER_C2H2_1"/>
    <property type="match status" value="3"/>
</dbReference>
<evidence type="ECO:0000256" key="11">
    <source>
        <dbReference type="SAM" id="MobiDB-lite"/>
    </source>
</evidence>
<keyword evidence="9" id="KW-0539">Nucleus</keyword>
<dbReference type="Proteomes" id="UP001329430">
    <property type="component" value="Chromosome 7"/>
</dbReference>
<evidence type="ECO:0000256" key="6">
    <source>
        <dbReference type="ARBA" id="ARBA00023015"/>
    </source>
</evidence>
<evidence type="ECO:0000256" key="4">
    <source>
        <dbReference type="ARBA" id="ARBA00022771"/>
    </source>
</evidence>
<sequence>MKHFSIEYCCTCLKVCSEKDKFLSLSFSSSLQVTYRKKLKSCVPEMGPEIDVNSYICKPCSIALEQAYNFRCMCLHTESKIDSVRILRKGPLKDTSSIKKELIQVLAHQENNMELLPKLNRSLSNYDSAVDLDDHKIISDLGTLLSESLSSTNRSMNDATYKIRTRKRPTCFPLTTEPKPKRRRLTDDEIIKIVCKTNPDLQNVSPQSLKCQVTLEKLTITKLPVIISSNQLIKENNSKQQKMFSCNKCGKLIKKKENYYSHILKHSNIRAYKCKLCPARYFHVDSLRAHKRKHHSEDLAPTTENKSNFDANRSVSSKKKIAEKGAVSPQKSEFGTQLGGSKLNRSEGTLTCIYCGFKTSSKPQLTQHVTIHTIRGKYPCPICQKTYAMLWVLNRHLRDMHEQSDTIPKQKKKIVLPVIIKSEPVTDDVPYNSNSNNSLSQGVMLVKESQKKLNLTIKILRNIKKRKKRNIFVQSVMPSFVVVIMLIYIQAKNPTFAMFVLKRLQRILLYVNTELCMLRIT</sequence>
<dbReference type="InterPro" id="IPR036236">
    <property type="entry name" value="Znf_C2H2_sf"/>
</dbReference>
<feature type="compositionally biased region" description="Polar residues" evidence="11">
    <location>
        <begin position="302"/>
        <end position="315"/>
    </location>
</feature>
<evidence type="ECO:0000256" key="8">
    <source>
        <dbReference type="ARBA" id="ARBA00023163"/>
    </source>
</evidence>
<dbReference type="InterPro" id="IPR050752">
    <property type="entry name" value="C2H2-ZF_domain"/>
</dbReference>
<evidence type="ECO:0000256" key="10">
    <source>
        <dbReference type="PROSITE-ProRule" id="PRU00042"/>
    </source>
</evidence>
<evidence type="ECO:0000256" key="7">
    <source>
        <dbReference type="ARBA" id="ARBA00023125"/>
    </source>
</evidence>
<dbReference type="PANTHER" id="PTHR24384">
    <property type="entry name" value="FINGER PUTATIVE TRANSCRIPTION FACTOR FAMILY-RELATED"/>
    <property type="match status" value="1"/>
</dbReference>
<accession>A0AAN7V6P8</accession>
<gene>
    <name evidence="14" type="ORF">RI129_009750</name>
</gene>
<evidence type="ECO:0000256" key="9">
    <source>
        <dbReference type="ARBA" id="ARBA00023242"/>
    </source>
</evidence>
<keyword evidence="15" id="KW-1185">Reference proteome</keyword>
<evidence type="ECO:0000256" key="12">
    <source>
        <dbReference type="SAM" id="Phobius"/>
    </source>
</evidence>
<keyword evidence="3" id="KW-0677">Repeat</keyword>
<feature type="transmembrane region" description="Helical" evidence="12">
    <location>
        <begin position="471"/>
        <end position="491"/>
    </location>
</feature>
<keyword evidence="12" id="KW-1133">Transmembrane helix</keyword>
<comment type="subcellular location">
    <subcellularLocation>
        <location evidence="1">Nucleus</location>
    </subcellularLocation>
</comment>
<dbReference type="GO" id="GO:0000978">
    <property type="term" value="F:RNA polymerase II cis-regulatory region sequence-specific DNA binding"/>
    <property type="evidence" value="ECO:0007669"/>
    <property type="project" value="TreeGrafter"/>
</dbReference>
<feature type="region of interest" description="Disordered" evidence="11">
    <location>
        <begin position="293"/>
        <end position="340"/>
    </location>
</feature>